<evidence type="ECO:0000313" key="3">
    <source>
        <dbReference type="Proteomes" id="UP000304947"/>
    </source>
</evidence>
<dbReference type="EMBL" id="QZBU01000066">
    <property type="protein sequence ID" value="TIA74338.1"/>
    <property type="molecule type" value="Genomic_DNA"/>
</dbReference>
<feature type="non-terminal residue" evidence="2">
    <location>
        <position position="1"/>
    </location>
</feature>
<evidence type="ECO:0000256" key="1">
    <source>
        <dbReference type="SAM" id="MobiDB-lite"/>
    </source>
</evidence>
<evidence type="ECO:0000313" key="2">
    <source>
        <dbReference type="EMBL" id="TIA74338.1"/>
    </source>
</evidence>
<name>A0A4T0EIT3_AURPU</name>
<dbReference type="AlphaFoldDB" id="A0A4T0EIT3"/>
<reference evidence="2 3" key="1">
    <citation type="submission" date="2018-10" db="EMBL/GenBank/DDBJ databases">
        <title>Fifty Aureobasidium pullulans genomes reveal a recombining polyextremotolerant generalist.</title>
        <authorList>
            <person name="Gostincar C."/>
            <person name="Turk M."/>
            <person name="Zajc J."/>
            <person name="Gunde-Cimerman N."/>
        </authorList>
    </citation>
    <scope>NUCLEOTIDE SEQUENCE [LARGE SCALE GENOMIC DNA]</scope>
    <source>
        <strain evidence="2 3">EXF-3380</strain>
    </source>
</reference>
<accession>A0A4T0EIT3</accession>
<feature type="compositionally biased region" description="Basic and acidic residues" evidence="1">
    <location>
        <begin position="17"/>
        <end position="32"/>
    </location>
</feature>
<feature type="region of interest" description="Disordered" evidence="1">
    <location>
        <begin position="1"/>
        <end position="38"/>
    </location>
</feature>
<protein>
    <submittedName>
        <fullName evidence="2">Uncharacterized protein</fullName>
    </submittedName>
</protein>
<organism evidence="2 3">
    <name type="scientific">Aureobasidium pullulans</name>
    <name type="common">Black yeast</name>
    <name type="synonym">Pullularia pullulans</name>
    <dbReference type="NCBI Taxonomy" id="5580"/>
    <lineage>
        <taxon>Eukaryota</taxon>
        <taxon>Fungi</taxon>
        <taxon>Dikarya</taxon>
        <taxon>Ascomycota</taxon>
        <taxon>Pezizomycotina</taxon>
        <taxon>Dothideomycetes</taxon>
        <taxon>Dothideomycetidae</taxon>
        <taxon>Dothideales</taxon>
        <taxon>Saccotheciaceae</taxon>
        <taxon>Aureobasidium</taxon>
    </lineage>
</organism>
<sequence>TDFGRERSNPSSQNEEEQFRRDPARRSFENRPEIPGYTVSVSENDTELIRAIRSDFSVGFVTKVSQNYFHKHEKFIADGWDEEDDEVYEDTLRPDYHWGILQYRDPEVFEDDDGGRREPLEWTVQLEEGYSFDEFINTITQLNPHSVSARPRMSSNRYDTELKFRSEEQERTLLRRIRDDYRVEDITPRRCYTYLWYITYDKDGMEVNHYGQYNRYRFKFRSEEHERKYLPLMCADSRVEIVWPGRCHQPGCQLFTSRDGKNIPAWKDPCLFSLGYRQWEKTPVFSADSYPTVDFWGRAPYRSHETELPSATGYPWWLTR</sequence>
<comment type="caution">
    <text evidence="2">The sequence shown here is derived from an EMBL/GenBank/DDBJ whole genome shotgun (WGS) entry which is preliminary data.</text>
</comment>
<dbReference type="Proteomes" id="UP000304947">
    <property type="component" value="Unassembled WGS sequence"/>
</dbReference>
<proteinExistence type="predicted"/>
<gene>
    <name evidence="2" type="ORF">D6C83_00516</name>
</gene>